<comment type="similarity">
    <text evidence="2 8 9">Belongs to the glycosyl hydrolase 9 (cellulase E) family.</text>
</comment>
<keyword evidence="11" id="KW-0812">Transmembrane</keyword>
<dbReference type="InterPro" id="IPR033126">
    <property type="entry name" value="Glyco_hydro_9_Asp/Glu_AS"/>
</dbReference>
<evidence type="ECO:0000256" key="5">
    <source>
        <dbReference type="ARBA" id="ARBA00023277"/>
    </source>
</evidence>
<organism evidence="14">
    <name type="scientific">Schizophyllum commune (strain H4-8 / FGSC 9210)</name>
    <name type="common">Split gill fungus</name>
    <dbReference type="NCBI Taxonomy" id="578458"/>
    <lineage>
        <taxon>Eukaryota</taxon>
        <taxon>Fungi</taxon>
        <taxon>Dikarya</taxon>
        <taxon>Basidiomycota</taxon>
        <taxon>Agaricomycotina</taxon>
        <taxon>Agaricomycetes</taxon>
        <taxon>Agaricomycetidae</taxon>
        <taxon>Agaricales</taxon>
        <taxon>Schizophyllaceae</taxon>
        <taxon>Schizophyllum</taxon>
    </lineage>
</organism>
<feature type="region of interest" description="Disordered" evidence="10">
    <location>
        <begin position="27"/>
        <end position="46"/>
    </location>
</feature>
<dbReference type="Gene3D" id="1.50.10.10">
    <property type="match status" value="1"/>
</dbReference>
<feature type="chain" id="PRO_5005127207" description="Endoglucanase" evidence="9">
    <location>
        <begin position="18"/>
        <end position="570"/>
    </location>
</feature>
<evidence type="ECO:0000259" key="12">
    <source>
        <dbReference type="Pfam" id="PF00759"/>
    </source>
</evidence>
<proteinExistence type="inferred from homology"/>
<gene>
    <name evidence="13" type="ORF">SCHCODRAFT_63336</name>
</gene>
<dbReference type="SUPFAM" id="SSF48208">
    <property type="entry name" value="Six-hairpin glycosidases"/>
    <property type="match status" value="1"/>
</dbReference>
<dbReference type="VEuPathDB" id="FungiDB:SCHCODRAFT_02622563"/>
<dbReference type="OMA" id="NWDSKTP"/>
<dbReference type="eggNOG" id="ENOG502QRF6">
    <property type="taxonomic scope" value="Eukaryota"/>
</dbReference>
<dbReference type="InterPro" id="IPR001701">
    <property type="entry name" value="Glyco_hydro_9"/>
</dbReference>
<evidence type="ECO:0000256" key="8">
    <source>
        <dbReference type="PROSITE-ProRule" id="PRU10060"/>
    </source>
</evidence>
<keyword evidence="14" id="KW-1185">Reference proteome</keyword>
<evidence type="ECO:0000256" key="3">
    <source>
        <dbReference type="ARBA" id="ARBA00022801"/>
    </source>
</evidence>
<feature type="active site" evidence="8">
    <location>
        <position position="483"/>
    </location>
</feature>
<dbReference type="EC" id="3.2.1.4" evidence="9"/>
<evidence type="ECO:0000256" key="6">
    <source>
        <dbReference type="ARBA" id="ARBA00023295"/>
    </source>
</evidence>
<reference evidence="13 14" key="1">
    <citation type="journal article" date="2010" name="Nat. Biotechnol.">
        <title>Genome sequence of the model mushroom Schizophyllum commune.</title>
        <authorList>
            <person name="Ohm R.A."/>
            <person name="de Jong J.F."/>
            <person name="Lugones L.G."/>
            <person name="Aerts A."/>
            <person name="Kothe E."/>
            <person name="Stajich J.E."/>
            <person name="de Vries R.P."/>
            <person name="Record E."/>
            <person name="Levasseur A."/>
            <person name="Baker S.E."/>
            <person name="Bartholomew K.A."/>
            <person name="Coutinho P.M."/>
            <person name="Erdmann S."/>
            <person name="Fowler T.J."/>
            <person name="Gathman A.C."/>
            <person name="Lombard V."/>
            <person name="Henrissat B."/>
            <person name="Knabe N."/>
            <person name="Kuees U."/>
            <person name="Lilly W.W."/>
            <person name="Lindquist E."/>
            <person name="Lucas S."/>
            <person name="Magnuson J.K."/>
            <person name="Piumi F."/>
            <person name="Raudaskoski M."/>
            <person name="Salamov A."/>
            <person name="Schmutz J."/>
            <person name="Schwarze F.W.M.R."/>
            <person name="vanKuyk P.A."/>
            <person name="Horton J.S."/>
            <person name="Grigoriev I.V."/>
            <person name="Woesten H.A.B."/>
        </authorList>
    </citation>
    <scope>NUCLEOTIDE SEQUENCE [LARGE SCALE GENOMIC DNA]</scope>
    <source>
        <strain evidence="14">H4-8 / FGSC 9210</strain>
    </source>
</reference>
<evidence type="ECO:0000256" key="9">
    <source>
        <dbReference type="RuleBase" id="RU361166"/>
    </source>
</evidence>
<dbReference type="Pfam" id="PF00759">
    <property type="entry name" value="Glyco_hydro_9"/>
    <property type="match status" value="1"/>
</dbReference>
<keyword evidence="9" id="KW-0732">Signal</keyword>
<keyword evidence="4 9" id="KW-0136">Cellulose degradation</keyword>
<dbReference type="OrthoDB" id="10257085at2759"/>
<keyword evidence="7 8" id="KW-0624">Polysaccharide degradation</keyword>
<evidence type="ECO:0000256" key="10">
    <source>
        <dbReference type="SAM" id="MobiDB-lite"/>
    </source>
</evidence>
<evidence type="ECO:0000256" key="7">
    <source>
        <dbReference type="ARBA" id="ARBA00023326"/>
    </source>
</evidence>
<dbReference type="GO" id="GO:0008810">
    <property type="term" value="F:cellulase activity"/>
    <property type="evidence" value="ECO:0007669"/>
    <property type="project" value="UniProtKB-EC"/>
</dbReference>
<name>D8PR04_SCHCM</name>
<sequence>MIRTLFFLILSLTLARAQLSLPDPPFLPPNASAGTEPSNSSSRSPNVQWSTLLGDVLYFYEAQRSGKLPDTNRVEWRNDSALDDGNDVNLDLSGGYYDAGDYIKATYPLSFSLMSICWGALDFGQGYEMANQTAYLDDMLRWGLDWLMKAHPSDDTLYVLVGDADTDDAYWGGDENIPTPRVSYQVNSSDPGTDAFAQASAAFSACSSLYSNRTFGDTGTLSLHNSTYAKTLLDHASKLYDVAVHSEGDQQVYSDVVPEVADAYGSSGFKDELTMAALFLSWAKGDDSLFDEAKDYWDEDDLGNNLRGVFNWDSKIPGLPILFAQVSNASGHGNTNEWTQISENFLDGILDNKNGAELTKGGLLYYDGDSDSCSLNPALNAAMLLVKYAPLASDSQRQRYLDYSNQQLNYTLGNNPMSIPYVVGINPNAPKNPHSAMASGGNDIENIDTSPEQEAYVLYGALVGGPDKLDGFFDIRRDWPQTEVALDYNAPLLTLAAYHVQSDENDPYYVTLEEGTAVRPRGAPCDAAITDGCSAKMSKGGIIAMAVCVGVTGLFVLGLFATWFYLSWTW</sequence>
<feature type="domain" description="Glycoside hydrolase family 9" evidence="12">
    <location>
        <begin position="50"/>
        <end position="495"/>
    </location>
</feature>
<dbReference type="GeneID" id="9587994"/>
<evidence type="ECO:0000313" key="13">
    <source>
        <dbReference type="EMBL" id="EFJ01745.1"/>
    </source>
</evidence>
<evidence type="ECO:0000256" key="1">
    <source>
        <dbReference type="ARBA" id="ARBA00000966"/>
    </source>
</evidence>
<dbReference type="RefSeq" id="XP_003036647.1">
    <property type="nucleotide sequence ID" value="XM_003036601.1"/>
</dbReference>
<protein>
    <recommendedName>
        <fullName evidence="9">Endoglucanase</fullName>
        <ecNumber evidence="9">3.2.1.4</ecNumber>
    </recommendedName>
</protein>
<feature type="compositionally biased region" description="Polar residues" evidence="10">
    <location>
        <begin position="32"/>
        <end position="46"/>
    </location>
</feature>
<keyword evidence="6 8" id="KW-0326">Glycosidase</keyword>
<evidence type="ECO:0000256" key="11">
    <source>
        <dbReference type="SAM" id="Phobius"/>
    </source>
</evidence>
<keyword evidence="11" id="KW-0472">Membrane</keyword>
<keyword evidence="3 8" id="KW-0378">Hydrolase</keyword>
<comment type="catalytic activity">
    <reaction evidence="1 9">
        <text>Endohydrolysis of (1-&gt;4)-beta-D-glucosidic linkages in cellulose, lichenin and cereal beta-D-glucans.</text>
        <dbReference type="EC" id="3.2.1.4"/>
    </reaction>
</comment>
<feature type="signal peptide" evidence="9">
    <location>
        <begin position="1"/>
        <end position="17"/>
    </location>
</feature>
<dbReference type="InterPro" id="IPR008928">
    <property type="entry name" value="6-hairpin_glycosidase_sf"/>
</dbReference>
<dbReference type="InterPro" id="IPR012341">
    <property type="entry name" value="6hp_glycosidase-like_sf"/>
</dbReference>
<dbReference type="KEGG" id="scm:SCHCO_02622563"/>
<evidence type="ECO:0000256" key="4">
    <source>
        <dbReference type="ARBA" id="ARBA00023001"/>
    </source>
</evidence>
<keyword evidence="5 8" id="KW-0119">Carbohydrate metabolism</keyword>
<feature type="transmembrane region" description="Helical" evidence="11">
    <location>
        <begin position="542"/>
        <end position="566"/>
    </location>
</feature>
<dbReference type="HOGENOM" id="CLU_008926_1_5_1"/>
<keyword evidence="11" id="KW-1133">Transmembrane helix</keyword>
<dbReference type="InParanoid" id="D8PR04"/>
<dbReference type="AlphaFoldDB" id="D8PR04"/>
<feature type="active site" evidence="8">
    <location>
        <position position="474"/>
    </location>
</feature>
<evidence type="ECO:0000256" key="2">
    <source>
        <dbReference type="ARBA" id="ARBA00007072"/>
    </source>
</evidence>
<dbReference type="STRING" id="578458.D8PR04"/>
<dbReference type="EMBL" id="GL377302">
    <property type="protein sequence ID" value="EFJ01745.1"/>
    <property type="molecule type" value="Genomic_DNA"/>
</dbReference>
<accession>D8PR04</accession>
<dbReference type="GO" id="GO:0030245">
    <property type="term" value="P:cellulose catabolic process"/>
    <property type="evidence" value="ECO:0007669"/>
    <property type="project" value="UniProtKB-KW"/>
</dbReference>
<dbReference type="PANTHER" id="PTHR22298">
    <property type="entry name" value="ENDO-1,4-BETA-GLUCANASE"/>
    <property type="match status" value="1"/>
</dbReference>
<evidence type="ECO:0000313" key="14">
    <source>
        <dbReference type="Proteomes" id="UP000007431"/>
    </source>
</evidence>
<dbReference type="Proteomes" id="UP000007431">
    <property type="component" value="Unassembled WGS sequence"/>
</dbReference>
<dbReference type="PROSITE" id="PS00698">
    <property type="entry name" value="GH9_3"/>
    <property type="match status" value="1"/>
</dbReference>